<evidence type="ECO:0000313" key="9">
    <source>
        <dbReference type="EMBL" id="MDC3424643.1"/>
    </source>
</evidence>
<evidence type="ECO:0000256" key="7">
    <source>
        <dbReference type="SAM" id="Phobius"/>
    </source>
</evidence>
<evidence type="ECO:0000256" key="1">
    <source>
        <dbReference type="ARBA" id="ARBA00004162"/>
    </source>
</evidence>
<keyword evidence="4 7" id="KW-1133">Transmembrane helix</keyword>
<feature type="domain" description="RsgI N-terminal anti-sigma" evidence="8">
    <location>
        <begin position="2"/>
        <end position="49"/>
    </location>
</feature>
<evidence type="ECO:0000256" key="5">
    <source>
        <dbReference type="ARBA" id="ARBA00023136"/>
    </source>
</evidence>
<feature type="compositionally biased region" description="Low complexity" evidence="6">
    <location>
        <begin position="328"/>
        <end position="346"/>
    </location>
</feature>
<dbReference type="GO" id="GO:0005886">
    <property type="term" value="C:plasma membrane"/>
    <property type="evidence" value="ECO:0007669"/>
    <property type="project" value="UniProtKB-SubCell"/>
</dbReference>
<dbReference type="Pfam" id="PF23750">
    <property type="entry name" value="RsgI_M"/>
    <property type="match status" value="1"/>
</dbReference>
<feature type="compositionally biased region" description="Basic and acidic residues" evidence="6">
    <location>
        <begin position="347"/>
        <end position="361"/>
    </location>
</feature>
<dbReference type="InterPro" id="IPR055431">
    <property type="entry name" value="RsgI_M"/>
</dbReference>
<dbReference type="PROSITE" id="PS51849">
    <property type="entry name" value="RSGI_N"/>
    <property type="match status" value="1"/>
</dbReference>
<dbReference type="RefSeq" id="WP_272436444.1">
    <property type="nucleotide sequence ID" value="NZ_JAMQKB010000007.1"/>
</dbReference>
<sequence length="371" mass="42820">MRKGVVVKQNQRYTVVMEQDGTFHKANPVSNGEIGMEVFYTPKEENTFSFFTRKYPRMIAITLVFLLIIFPLYGWYDKNEAYAYVNIDINPSVELEVNDDMKVLNLIPLNDDGKSLIDQLPDWKNRSIEQVTASIIDKSKQDGFVDLENNILIGVSYLVKPKENRKITDVIDTYLSNYKTDYQIATFEIPSEVRTEAKEKKVSMNQIMASSLSEEEETKGKKNQSKKKIDKEDKAIIQSFYKSKQDASKKEKQKREKNNKPNENSYKGNNGKSKDQEKSSPGKDKSNNNNGNDNKQKNNKQVNKDKKQGKNGKAKKQIKDQKLKNKNKNNNGNQKNKNKNGNQNQQNKKERSISETLKDRFNPIIQQIPIE</sequence>
<dbReference type="AlphaFoldDB" id="A0A9X4ANL1"/>
<accession>A0A9X4ANL1</accession>
<dbReference type="InterPro" id="IPR024449">
    <property type="entry name" value="Anti-sigma_RsgI_N"/>
</dbReference>
<keyword evidence="2" id="KW-1003">Cell membrane</keyword>
<evidence type="ECO:0000256" key="2">
    <source>
        <dbReference type="ARBA" id="ARBA00022475"/>
    </source>
</evidence>
<dbReference type="Pfam" id="PF12791">
    <property type="entry name" value="RsgI_N"/>
    <property type="match status" value="1"/>
</dbReference>
<keyword evidence="5 7" id="KW-0472">Membrane</keyword>
<evidence type="ECO:0000259" key="8">
    <source>
        <dbReference type="PROSITE" id="PS51849"/>
    </source>
</evidence>
<feature type="transmembrane region" description="Helical" evidence="7">
    <location>
        <begin position="58"/>
        <end position="76"/>
    </location>
</feature>
<comment type="subcellular location">
    <subcellularLocation>
        <location evidence="1">Cell membrane</location>
        <topology evidence="1">Single-pass membrane protein</topology>
    </subcellularLocation>
</comment>
<evidence type="ECO:0000313" key="10">
    <source>
        <dbReference type="Proteomes" id="UP001145050"/>
    </source>
</evidence>
<evidence type="ECO:0000256" key="6">
    <source>
        <dbReference type="SAM" id="MobiDB-lite"/>
    </source>
</evidence>
<protein>
    <recommendedName>
        <fullName evidence="8">RsgI N-terminal anti-sigma domain-containing protein</fullName>
    </recommendedName>
</protein>
<gene>
    <name evidence="9" type="ORF">NC797_08985</name>
</gene>
<feature type="compositionally biased region" description="Basic and acidic residues" evidence="6">
    <location>
        <begin position="272"/>
        <end position="286"/>
    </location>
</feature>
<dbReference type="EMBL" id="JAMQKB010000007">
    <property type="protein sequence ID" value="MDC3424643.1"/>
    <property type="molecule type" value="Genomic_DNA"/>
</dbReference>
<organism evidence="9 10">
    <name type="scientific">Terrihalobacillus insolitus</name>
    <dbReference type="NCBI Taxonomy" id="2950438"/>
    <lineage>
        <taxon>Bacteria</taxon>
        <taxon>Bacillati</taxon>
        <taxon>Bacillota</taxon>
        <taxon>Bacilli</taxon>
        <taxon>Bacillales</taxon>
        <taxon>Bacillaceae</taxon>
        <taxon>Terrihalobacillus</taxon>
    </lineage>
</organism>
<keyword evidence="10" id="KW-1185">Reference proteome</keyword>
<feature type="compositionally biased region" description="Basic and acidic residues" evidence="6">
    <location>
        <begin position="243"/>
        <end position="260"/>
    </location>
</feature>
<keyword evidence="3 7" id="KW-0812">Transmembrane</keyword>
<feature type="region of interest" description="Disordered" evidence="6">
    <location>
        <begin position="197"/>
        <end position="371"/>
    </location>
</feature>
<evidence type="ECO:0000256" key="4">
    <source>
        <dbReference type="ARBA" id="ARBA00022989"/>
    </source>
</evidence>
<evidence type="ECO:0000256" key="3">
    <source>
        <dbReference type="ARBA" id="ARBA00022692"/>
    </source>
</evidence>
<comment type="caution">
    <text evidence="9">The sequence shown here is derived from an EMBL/GenBank/DDBJ whole genome shotgun (WGS) entry which is preliminary data.</text>
</comment>
<feature type="compositionally biased region" description="Polar residues" evidence="6">
    <location>
        <begin position="203"/>
        <end position="212"/>
    </location>
</feature>
<proteinExistence type="predicted"/>
<dbReference type="Proteomes" id="UP001145050">
    <property type="component" value="Unassembled WGS sequence"/>
</dbReference>
<reference evidence="9" key="1">
    <citation type="submission" date="2022-06" db="EMBL/GenBank/DDBJ databases">
        <title>Aquibacillus sp. a new bacterium isolated from soil saline samples.</title>
        <authorList>
            <person name="Galisteo C."/>
            <person name="De La Haba R."/>
            <person name="Sanchez-Porro C."/>
            <person name="Ventosa A."/>
        </authorList>
    </citation>
    <scope>NUCLEOTIDE SEQUENCE</scope>
    <source>
        <strain evidence="9">3ASR75-11</strain>
    </source>
</reference>
<name>A0A9X4ANL1_9BACI</name>